<comment type="caution">
    <text evidence="2">The sequence shown here is derived from an EMBL/GenBank/DDBJ whole genome shotgun (WGS) entry which is preliminary data.</text>
</comment>
<sequence length="1096" mass="117260">MIGKLIAALILIPLLLLTASLTILQLSPGWLFNPALSASGLRAEYSALKLDLISGHLATRDLRIVEKRDGKPLLDVGAFDLTILWRELLSMDNSRAVLTANAIELYLISEPTANVSEEPGMLPADLSSYQGLVPGNIDISQLTIHWGSPEQVNTTTLTTLSTQALADGQGLVLEVTGQQLDIPIEITARLDNPQLLADNTRKFSFSLLARAPTQAAQLQLDGAISVASGSIDYDADIDFSLANSATLLELLAMEFDLQGTTSLQGHLRGDLHQLALTRADFKLEHAEHYTVTAGGDLNYAFAAVPEFDLSLQASLADITWLEQFSEATLPPLGSTHAGVALTGPLDDLLLNDISLNSDDGAGFTIAAQGQLYLNRLLAGDFGADSNLSLRIAAPELRPLEPWLGTLPIDPGNWTLEAQLLTNDGLLALRELHLHSGDADKLELTLSGSVGDLSGVLDGKVQDIKKIELVAAINSAHSNTLTDLIDIGEQEIPEVGPVAASAVISGTTARLLVTALDVKAGRTADTQLSVSDGFLSMIPLPEFSLLELTLPLAASLSSTSELAGIIDDVVADLGAVEVNAVLQQDPNGMQLNKLALRLHRNNRTLLTVQGSIANLETLAGFNIEGSLSGLETNRLIESILDQDFPQFQAGSLYGQFSLAYNSGSLHIENLDIHNQGAPKVEFRIRGEAQFDDQVSAIDMRLDTNITDTVLLEQLNGVTVQRVRTAIDVASNNNNIELKGSLTVGESVITSDLQLAVDNMKLTQLNGSLSSPELLLRDFGLDQALEKYAEADSDKMDTAKPPKSGFDPQQPLPLHLLPDTEIDINISVAEINGKEPLAKNFKAHITAANQRWAIESSQVNLSNGFVELAAALETAGVEPIWSVNGLVNDLKLRPLIEEFGGGTNVRGDAHAILDIQVKGDTPAKMPATLGGTGGFALEDLRIKGAAYDQLATDTVAWFLTGGVLSEETHFSCLLGEFDFGEGIAKSRVIFAESEHLIAGGKVSLDLNTMMTKISITPRSKRRRFQIPGTLEITGPLNDLSISTSPISTGVDTYVQAITLAPNVAIKIFDRTARFLSDSDDKAVEKEPDLCQQAIAAVR</sequence>
<dbReference type="PANTHER" id="PTHR30441">
    <property type="entry name" value="DUF748 DOMAIN-CONTAINING PROTEIN"/>
    <property type="match status" value="1"/>
</dbReference>
<evidence type="ECO:0000313" key="2">
    <source>
        <dbReference type="EMBL" id="MCX2979453.1"/>
    </source>
</evidence>
<keyword evidence="3" id="KW-1185">Reference proteome</keyword>
<accession>A0ABT3TAY9</accession>
<protein>
    <submittedName>
        <fullName evidence="2">AsmA family protein</fullName>
    </submittedName>
</protein>
<dbReference type="Proteomes" id="UP001143362">
    <property type="component" value="Unassembled WGS sequence"/>
</dbReference>
<gene>
    <name evidence="2" type="ORF">EYC98_01100</name>
</gene>
<dbReference type="InterPro" id="IPR052894">
    <property type="entry name" value="AsmA-related"/>
</dbReference>
<evidence type="ECO:0000313" key="3">
    <source>
        <dbReference type="Proteomes" id="UP001143362"/>
    </source>
</evidence>
<dbReference type="Pfam" id="PF05170">
    <property type="entry name" value="AsmA"/>
    <property type="match status" value="1"/>
</dbReference>
<organism evidence="2 3">
    <name type="scientific">Candidatus Litorirhabdus singularis</name>
    <dbReference type="NCBI Taxonomy" id="2518993"/>
    <lineage>
        <taxon>Bacteria</taxon>
        <taxon>Pseudomonadati</taxon>
        <taxon>Pseudomonadota</taxon>
        <taxon>Gammaproteobacteria</taxon>
        <taxon>Cellvibrionales</taxon>
        <taxon>Halieaceae</taxon>
        <taxon>Candidatus Litorirhabdus</taxon>
    </lineage>
</organism>
<reference evidence="2" key="1">
    <citation type="submission" date="2019-02" db="EMBL/GenBank/DDBJ databases">
        <authorList>
            <person name="Li S.-H."/>
        </authorList>
    </citation>
    <scope>NUCLEOTIDE SEQUENCE</scope>
    <source>
        <strain evidence="2">IMCC14734</strain>
    </source>
</reference>
<feature type="domain" description="AsmA" evidence="1">
    <location>
        <begin position="644"/>
        <end position="984"/>
    </location>
</feature>
<dbReference type="PANTHER" id="PTHR30441:SF4">
    <property type="entry name" value="PROTEIN ASMA"/>
    <property type="match status" value="1"/>
</dbReference>
<dbReference type="RefSeq" id="WP_279243455.1">
    <property type="nucleotide sequence ID" value="NZ_SHNN01000001.1"/>
</dbReference>
<dbReference type="EMBL" id="SHNN01000001">
    <property type="protein sequence ID" value="MCX2979453.1"/>
    <property type="molecule type" value="Genomic_DNA"/>
</dbReference>
<proteinExistence type="predicted"/>
<evidence type="ECO:0000259" key="1">
    <source>
        <dbReference type="Pfam" id="PF05170"/>
    </source>
</evidence>
<dbReference type="InterPro" id="IPR007844">
    <property type="entry name" value="AsmA"/>
</dbReference>
<name>A0ABT3TAY9_9GAMM</name>